<dbReference type="Proteomes" id="UP000626092">
    <property type="component" value="Unassembled WGS sequence"/>
</dbReference>
<evidence type="ECO:0000313" key="3">
    <source>
        <dbReference type="EMBL" id="KAF7138836.1"/>
    </source>
</evidence>
<evidence type="ECO:0000256" key="1">
    <source>
        <dbReference type="ARBA" id="ARBA00009667"/>
    </source>
</evidence>
<evidence type="ECO:0000256" key="2">
    <source>
        <dbReference type="RuleBase" id="RU003657"/>
    </source>
</evidence>
<dbReference type="GO" id="GO:0003949">
    <property type="term" value="F:1-(5-phosphoribosyl)-5-[(5-phosphoribosylamino)methylideneamino]imidazole-4-carboxamide isomerase activity"/>
    <property type="evidence" value="ECO:0007669"/>
    <property type="project" value="InterPro"/>
</dbReference>
<name>A0A834GTC2_RHOSS</name>
<dbReference type="CDD" id="cd04723">
    <property type="entry name" value="HisA_HisF"/>
    <property type="match status" value="1"/>
</dbReference>
<dbReference type="InterPro" id="IPR044524">
    <property type="entry name" value="Isoase_HisA-like"/>
</dbReference>
<dbReference type="GO" id="GO:0000162">
    <property type="term" value="P:L-tryptophan biosynthetic process"/>
    <property type="evidence" value="ECO:0007669"/>
    <property type="project" value="TreeGrafter"/>
</dbReference>
<dbReference type="Pfam" id="PF00977">
    <property type="entry name" value="His_biosynth"/>
    <property type="match status" value="2"/>
</dbReference>
<dbReference type="PANTHER" id="PTHR43090:SF2">
    <property type="entry name" value="1-(5-PHOSPHORIBOSYL)-5-[(5-PHOSPHORIBOSYLAMINO)METHYLIDENEAMINO] IMIDAZOLE-4-CARBOXAMIDE ISOMERASE"/>
    <property type="match status" value="1"/>
</dbReference>
<evidence type="ECO:0000313" key="4">
    <source>
        <dbReference type="Proteomes" id="UP000626092"/>
    </source>
</evidence>
<dbReference type="OrthoDB" id="446074at2759"/>
<gene>
    <name evidence="3" type="ORF">RHSIM_Rhsim07G0247400</name>
</gene>
<dbReference type="GO" id="GO:0000105">
    <property type="term" value="P:L-histidine biosynthetic process"/>
    <property type="evidence" value="ECO:0007669"/>
    <property type="project" value="UniProtKB-KW"/>
</dbReference>
<dbReference type="InterPro" id="IPR013785">
    <property type="entry name" value="Aldolase_TIM"/>
</dbReference>
<protein>
    <recommendedName>
        <fullName evidence="5">Phosphoribosylformimino-5-aminoimidazole carboxamide ribotide isomerase</fullName>
    </recommendedName>
</protein>
<organism evidence="3 4">
    <name type="scientific">Rhododendron simsii</name>
    <name type="common">Sims's rhododendron</name>
    <dbReference type="NCBI Taxonomy" id="118357"/>
    <lineage>
        <taxon>Eukaryota</taxon>
        <taxon>Viridiplantae</taxon>
        <taxon>Streptophyta</taxon>
        <taxon>Embryophyta</taxon>
        <taxon>Tracheophyta</taxon>
        <taxon>Spermatophyta</taxon>
        <taxon>Magnoliopsida</taxon>
        <taxon>eudicotyledons</taxon>
        <taxon>Gunneridae</taxon>
        <taxon>Pentapetalae</taxon>
        <taxon>asterids</taxon>
        <taxon>Ericales</taxon>
        <taxon>Ericaceae</taxon>
        <taxon>Ericoideae</taxon>
        <taxon>Rhodoreae</taxon>
        <taxon>Rhododendron</taxon>
    </lineage>
</organism>
<accession>A0A834GTC2</accession>
<dbReference type="EMBL" id="WJXA01000007">
    <property type="protein sequence ID" value="KAF7138836.1"/>
    <property type="molecule type" value="Genomic_DNA"/>
</dbReference>
<keyword evidence="4" id="KW-1185">Reference proteome</keyword>
<comment type="caution">
    <text evidence="3">The sequence shown here is derived from an EMBL/GenBank/DDBJ whole genome shotgun (WGS) entry which is preliminary data.</text>
</comment>
<sequence>MRVHSLRATTSSSGLSSFSAIYNGNNNNNHQKYLGTVPSSISRPRRGLCIQCGVRFRPCIDIHKDLKEGSFAPVTNFESDKSAAEYANIYKEDWLTGGHVIMIGADPLSKSAAMEALHAYPGGLHVGGGINPDNALSYIEEGASHVIITSYVFNNGQMELQRLKELARVVGKQRLVLDLSCRKKSRAAHSWWCINHGYEIRGKKGAFERADDMGMYWHVIKNEDRSLCESSLLPLFFFSPSNSFKYCDMQEGKYAIVTDRWQKFTDVFLDEKIMNFLATYADEFLVHGVDVEGKKLGIDEELVTLLGSHSPIPVTYAGGVTVMADLERIKAAGMERVDVTVGSALDIFGGNLAYKDVVGWHAQQQALAV</sequence>
<comment type="similarity">
    <text evidence="1 2">Belongs to the HisA/HisF family.</text>
</comment>
<dbReference type="InterPro" id="IPR006062">
    <property type="entry name" value="His_biosynth"/>
</dbReference>
<dbReference type="InterPro" id="IPR011060">
    <property type="entry name" value="RibuloseP-bd_barrel"/>
</dbReference>
<keyword evidence="2" id="KW-0368">Histidine biosynthesis</keyword>
<dbReference type="SUPFAM" id="SSF51366">
    <property type="entry name" value="Ribulose-phoshate binding barrel"/>
    <property type="match status" value="1"/>
</dbReference>
<dbReference type="GO" id="GO:0005737">
    <property type="term" value="C:cytoplasm"/>
    <property type="evidence" value="ECO:0007669"/>
    <property type="project" value="TreeGrafter"/>
</dbReference>
<reference evidence="3" key="1">
    <citation type="submission" date="2019-11" db="EMBL/GenBank/DDBJ databases">
        <authorList>
            <person name="Liu Y."/>
            <person name="Hou J."/>
            <person name="Li T.-Q."/>
            <person name="Guan C.-H."/>
            <person name="Wu X."/>
            <person name="Wu H.-Z."/>
            <person name="Ling F."/>
            <person name="Zhang R."/>
            <person name="Shi X.-G."/>
            <person name="Ren J.-P."/>
            <person name="Chen E.-F."/>
            <person name="Sun J.-M."/>
        </authorList>
    </citation>
    <scope>NUCLEOTIDE SEQUENCE</scope>
    <source>
        <strain evidence="3">Adult_tree_wgs_1</strain>
        <tissue evidence="3">Leaves</tissue>
    </source>
</reference>
<dbReference type="AlphaFoldDB" id="A0A834GTC2"/>
<dbReference type="PANTHER" id="PTHR43090">
    <property type="entry name" value="1-(5-PHOSPHORIBOSYL)-5-[(5-PHOSPHORIBOSYLAMINO)METHYLIDENEAMINO] IMIDAZOLE-4-CARBOXAMIDE ISOMERASE"/>
    <property type="match status" value="1"/>
</dbReference>
<dbReference type="Gene3D" id="3.20.20.70">
    <property type="entry name" value="Aldolase class I"/>
    <property type="match status" value="1"/>
</dbReference>
<proteinExistence type="inferred from homology"/>
<keyword evidence="2" id="KW-0028">Amino-acid biosynthesis</keyword>
<evidence type="ECO:0008006" key="5">
    <source>
        <dbReference type="Google" id="ProtNLM"/>
    </source>
</evidence>